<dbReference type="PANTHER" id="PTHR11726">
    <property type="entry name" value="60S RIBOSOMAL PROTEIN L10"/>
    <property type="match status" value="1"/>
</dbReference>
<gene>
    <name evidence="1" type="ORF">Celaphus_00017562</name>
</gene>
<evidence type="ECO:0000313" key="2">
    <source>
        <dbReference type="Proteomes" id="UP000242450"/>
    </source>
</evidence>
<dbReference type="GO" id="GO:0003735">
    <property type="term" value="F:structural constituent of ribosome"/>
    <property type="evidence" value="ECO:0007669"/>
    <property type="project" value="InterPro"/>
</dbReference>
<dbReference type="OrthoDB" id="10258869at2759"/>
<sequence>MSIHTKPQKQQRVIGALYGAKFKFPGRQKIHFSKWGSTKFHADECENMVAEKPSWMAVESSRSLIVAFWTNGAYTRESLVAVPSLLKPSNKSYFPVKKKKAGKHLKPRLCNNTLVLAIS</sequence>
<dbReference type="SUPFAM" id="SSF54686">
    <property type="entry name" value="Ribosomal protein L16p/L10e"/>
    <property type="match status" value="1"/>
</dbReference>
<dbReference type="GO" id="GO:0006412">
    <property type="term" value="P:translation"/>
    <property type="evidence" value="ECO:0007669"/>
    <property type="project" value="InterPro"/>
</dbReference>
<dbReference type="GO" id="GO:0005840">
    <property type="term" value="C:ribosome"/>
    <property type="evidence" value="ECO:0007669"/>
    <property type="project" value="InterPro"/>
</dbReference>
<name>A0A212C741_CEREH</name>
<dbReference type="InterPro" id="IPR036920">
    <property type="entry name" value="Ribosomal_uL16_sf"/>
</dbReference>
<dbReference type="EMBL" id="MKHE01000027">
    <property type="protein sequence ID" value="OWK01803.1"/>
    <property type="molecule type" value="Genomic_DNA"/>
</dbReference>
<reference evidence="1 2" key="1">
    <citation type="journal article" date="2018" name="Mol. Genet. Genomics">
        <title>The red deer Cervus elaphus genome CerEla1.0: sequencing, annotating, genes, and chromosomes.</title>
        <authorList>
            <person name="Bana N.A."/>
            <person name="Nyiri A."/>
            <person name="Nagy J."/>
            <person name="Frank K."/>
            <person name="Nagy T."/>
            <person name="Steger V."/>
            <person name="Schiller M."/>
            <person name="Lakatos P."/>
            <person name="Sugar L."/>
            <person name="Horn P."/>
            <person name="Barta E."/>
            <person name="Orosz L."/>
        </authorList>
    </citation>
    <scope>NUCLEOTIDE SEQUENCE [LARGE SCALE GENOMIC DNA]</scope>
    <source>
        <strain evidence="1">Hungarian</strain>
    </source>
</reference>
<keyword evidence="2" id="KW-1185">Reference proteome</keyword>
<dbReference type="InterPro" id="IPR001197">
    <property type="entry name" value="Ribosomal_uL16_euk_arch"/>
</dbReference>
<proteinExistence type="predicted"/>
<dbReference type="Proteomes" id="UP000242450">
    <property type="component" value="Chromosome 27"/>
</dbReference>
<organism evidence="1 2">
    <name type="scientific">Cervus elaphus hippelaphus</name>
    <name type="common">European red deer</name>
    <dbReference type="NCBI Taxonomy" id="46360"/>
    <lineage>
        <taxon>Eukaryota</taxon>
        <taxon>Metazoa</taxon>
        <taxon>Chordata</taxon>
        <taxon>Craniata</taxon>
        <taxon>Vertebrata</taxon>
        <taxon>Euteleostomi</taxon>
        <taxon>Mammalia</taxon>
        <taxon>Eutheria</taxon>
        <taxon>Laurasiatheria</taxon>
        <taxon>Artiodactyla</taxon>
        <taxon>Ruminantia</taxon>
        <taxon>Pecora</taxon>
        <taxon>Cervidae</taxon>
        <taxon>Cervinae</taxon>
        <taxon>Cervus</taxon>
    </lineage>
</organism>
<evidence type="ECO:0000313" key="1">
    <source>
        <dbReference type="EMBL" id="OWK01803.1"/>
    </source>
</evidence>
<protein>
    <submittedName>
        <fullName evidence="1">Uncharacterized protein</fullName>
    </submittedName>
</protein>
<comment type="caution">
    <text evidence="1">The sequence shown here is derived from an EMBL/GenBank/DDBJ whole genome shotgun (WGS) entry which is preliminary data.</text>
</comment>
<accession>A0A212C741</accession>
<dbReference type="Gene3D" id="3.90.1170.10">
    <property type="entry name" value="Ribosomal protein L10e/L16"/>
    <property type="match status" value="1"/>
</dbReference>
<dbReference type="AlphaFoldDB" id="A0A212C741"/>